<evidence type="ECO:0000256" key="13">
    <source>
        <dbReference type="PROSITE-ProRule" id="PRU00042"/>
    </source>
</evidence>
<evidence type="ECO:0000313" key="15">
    <source>
        <dbReference type="EMBL" id="KAJ8976285.1"/>
    </source>
</evidence>
<dbReference type="Proteomes" id="UP001162164">
    <property type="component" value="Unassembled WGS sequence"/>
</dbReference>
<keyword evidence="11" id="KW-0238">DNA-binding</keyword>
<evidence type="ECO:0000256" key="10">
    <source>
        <dbReference type="ARBA" id="ARBA00022833"/>
    </source>
</evidence>
<evidence type="ECO:0000256" key="5">
    <source>
        <dbReference type="ARBA" id="ARBA00022473"/>
    </source>
</evidence>
<keyword evidence="16" id="KW-1185">Reference proteome</keyword>
<evidence type="ECO:0000256" key="8">
    <source>
        <dbReference type="ARBA" id="ARBA00022737"/>
    </source>
</evidence>
<dbReference type="InterPro" id="IPR013087">
    <property type="entry name" value="Znf_C2H2_type"/>
</dbReference>
<gene>
    <name evidence="15" type="ORF">NQ317_001924</name>
</gene>
<evidence type="ECO:0000256" key="9">
    <source>
        <dbReference type="ARBA" id="ARBA00022771"/>
    </source>
</evidence>
<evidence type="ECO:0000259" key="14">
    <source>
        <dbReference type="PROSITE" id="PS50157"/>
    </source>
</evidence>
<evidence type="ECO:0000256" key="6">
    <source>
        <dbReference type="ARBA" id="ARBA00022492"/>
    </source>
</evidence>
<comment type="function">
    <text evidence="1">Gap class segmentation protein that controls development of head structures.</text>
</comment>
<evidence type="ECO:0000256" key="1">
    <source>
        <dbReference type="ARBA" id="ARBA00003983"/>
    </source>
</evidence>
<dbReference type="EMBL" id="JAPWTJ010000700">
    <property type="protein sequence ID" value="KAJ8976285.1"/>
    <property type="molecule type" value="Genomic_DNA"/>
</dbReference>
<evidence type="ECO:0000256" key="7">
    <source>
        <dbReference type="ARBA" id="ARBA00022723"/>
    </source>
</evidence>
<evidence type="ECO:0000256" key="2">
    <source>
        <dbReference type="ARBA" id="ARBA00004123"/>
    </source>
</evidence>
<organism evidence="15 16">
    <name type="scientific">Molorchus minor</name>
    <dbReference type="NCBI Taxonomy" id="1323400"/>
    <lineage>
        <taxon>Eukaryota</taxon>
        <taxon>Metazoa</taxon>
        <taxon>Ecdysozoa</taxon>
        <taxon>Arthropoda</taxon>
        <taxon>Hexapoda</taxon>
        <taxon>Insecta</taxon>
        <taxon>Pterygota</taxon>
        <taxon>Neoptera</taxon>
        <taxon>Endopterygota</taxon>
        <taxon>Coleoptera</taxon>
        <taxon>Polyphaga</taxon>
        <taxon>Cucujiformia</taxon>
        <taxon>Chrysomeloidea</taxon>
        <taxon>Cerambycidae</taxon>
        <taxon>Lamiinae</taxon>
        <taxon>Monochamini</taxon>
        <taxon>Molorchus</taxon>
    </lineage>
</organism>
<keyword evidence="12" id="KW-0539">Nucleus</keyword>
<feature type="domain" description="C2H2-type" evidence="14">
    <location>
        <begin position="150"/>
        <end position="177"/>
    </location>
</feature>
<accession>A0ABQ9JDM0</accession>
<dbReference type="SUPFAM" id="SSF57667">
    <property type="entry name" value="beta-beta-alpha zinc fingers"/>
    <property type="match status" value="2"/>
</dbReference>
<protein>
    <recommendedName>
        <fullName evidence="4">Protein hunchback</fullName>
    </recommendedName>
</protein>
<dbReference type="PROSITE" id="PS50157">
    <property type="entry name" value="ZINC_FINGER_C2H2_2"/>
    <property type="match status" value="4"/>
</dbReference>
<reference evidence="15" key="1">
    <citation type="journal article" date="2023" name="Insect Mol. Biol.">
        <title>Genome sequencing provides insights into the evolution of gene families encoding plant cell wall-degrading enzymes in longhorned beetles.</title>
        <authorList>
            <person name="Shin N.R."/>
            <person name="Okamura Y."/>
            <person name="Kirsch R."/>
            <person name="Pauchet Y."/>
        </authorList>
    </citation>
    <scope>NUCLEOTIDE SEQUENCE</scope>
    <source>
        <strain evidence="15">MMC_N1</strain>
    </source>
</reference>
<dbReference type="Pfam" id="PF13909">
    <property type="entry name" value="zf-H2C2_5"/>
    <property type="match status" value="1"/>
</dbReference>
<feature type="domain" description="C2H2-type" evidence="14">
    <location>
        <begin position="233"/>
        <end position="260"/>
    </location>
</feature>
<comment type="caution">
    <text evidence="15">The sequence shown here is derived from an EMBL/GenBank/DDBJ whole genome shotgun (WGS) entry which is preliminary data.</text>
</comment>
<keyword evidence="8" id="KW-0677">Repeat</keyword>
<keyword evidence="10" id="KW-0862">Zinc</keyword>
<evidence type="ECO:0000256" key="4">
    <source>
        <dbReference type="ARBA" id="ARBA00013638"/>
    </source>
</evidence>
<evidence type="ECO:0000256" key="12">
    <source>
        <dbReference type="ARBA" id="ARBA00023242"/>
    </source>
</evidence>
<feature type="domain" description="C2H2-type" evidence="14">
    <location>
        <begin position="264"/>
        <end position="290"/>
    </location>
</feature>
<comment type="similarity">
    <text evidence="3">Belongs to the hunchback C2H2-type zinc-finger protein family.</text>
</comment>
<evidence type="ECO:0000256" key="11">
    <source>
        <dbReference type="ARBA" id="ARBA00023125"/>
    </source>
</evidence>
<evidence type="ECO:0000313" key="16">
    <source>
        <dbReference type="Proteomes" id="UP001162164"/>
    </source>
</evidence>
<keyword evidence="5" id="KW-0217">Developmental protein</keyword>
<evidence type="ECO:0000256" key="3">
    <source>
        <dbReference type="ARBA" id="ARBA00007746"/>
    </source>
</evidence>
<proteinExistence type="inferred from homology"/>
<keyword evidence="7" id="KW-0479">Metal-binding</keyword>
<dbReference type="Gene3D" id="3.30.160.60">
    <property type="entry name" value="Classic Zinc Finger"/>
    <property type="match status" value="3"/>
</dbReference>
<dbReference type="SMART" id="SM00355">
    <property type="entry name" value="ZnF_C2H2"/>
    <property type="match status" value="5"/>
</dbReference>
<dbReference type="PANTHER" id="PTHR24392">
    <property type="entry name" value="ZINC FINGER PROTEIN"/>
    <property type="match status" value="1"/>
</dbReference>
<sequence length="290" mass="34808">MNVKFLEKEFYPEILENCDIEEMVVCKSCVGSLASFFKFVAVCATTEEEISKYCRKIDTNGQDLVELNHIRMFRNENERKYLKKRTLSRKVGNKETHLKGITKETLHYLVHKDSTEMEMHACEMCDFKTKWKRLLKTHLSVHKGNSEVTYQCAICHYKTNQEDSLKTHSLIHKEQSEMEMYKCEKCDFKTKHKRNLKSHLLVHREYSEVEMYECEKCHFKTKLKRENSEMEMYECETCHFKTKHTSSLKKHLIVHKPNSEVEMYECERCNFKTKRKDHLKRHSVVHRENS</sequence>
<comment type="subcellular location">
    <subcellularLocation>
        <location evidence="2">Nucleus</location>
    </subcellularLocation>
</comment>
<dbReference type="PANTHER" id="PTHR24392:SF49">
    <property type="entry name" value="PROTEIN HUNCHBACK"/>
    <property type="match status" value="1"/>
</dbReference>
<keyword evidence="9 13" id="KW-0863">Zinc-finger</keyword>
<feature type="domain" description="C2H2-type" evidence="14">
    <location>
        <begin position="181"/>
        <end position="208"/>
    </location>
</feature>
<dbReference type="InterPro" id="IPR036236">
    <property type="entry name" value="Znf_C2H2_sf"/>
</dbReference>
<name>A0ABQ9JDM0_9CUCU</name>
<keyword evidence="6" id="KW-0302">Gap protein</keyword>